<evidence type="ECO:0008006" key="3">
    <source>
        <dbReference type="Google" id="ProtNLM"/>
    </source>
</evidence>
<protein>
    <recommendedName>
        <fullName evidence="3">Protein kinase domain-containing protein</fullName>
    </recommendedName>
</protein>
<organism evidence="1 2">
    <name type="scientific">Armillaria ostoyae</name>
    <name type="common">Armillaria root rot fungus</name>
    <dbReference type="NCBI Taxonomy" id="47428"/>
    <lineage>
        <taxon>Eukaryota</taxon>
        <taxon>Fungi</taxon>
        <taxon>Dikarya</taxon>
        <taxon>Basidiomycota</taxon>
        <taxon>Agaricomycotina</taxon>
        <taxon>Agaricomycetes</taxon>
        <taxon>Agaricomycetidae</taxon>
        <taxon>Agaricales</taxon>
        <taxon>Marasmiineae</taxon>
        <taxon>Physalacriaceae</taxon>
        <taxon>Armillaria</taxon>
    </lineage>
</organism>
<dbReference type="OrthoDB" id="3270233at2759"/>
<dbReference type="AlphaFoldDB" id="A0A284RIW9"/>
<proteinExistence type="predicted"/>
<dbReference type="Proteomes" id="UP000219338">
    <property type="component" value="Unassembled WGS sequence"/>
</dbReference>
<reference evidence="2" key="1">
    <citation type="journal article" date="2017" name="Nat. Ecol. Evol.">
        <title>Genome expansion and lineage-specific genetic innovations in the forest pathogenic fungi Armillaria.</title>
        <authorList>
            <person name="Sipos G."/>
            <person name="Prasanna A.N."/>
            <person name="Walter M.C."/>
            <person name="O'Connor E."/>
            <person name="Balint B."/>
            <person name="Krizsan K."/>
            <person name="Kiss B."/>
            <person name="Hess J."/>
            <person name="Varga T."/>
            <person name="Slot J."/>
            <person name="Riley R."/>
            <person name="Boka B."/>
            <person name="Rigling D."/>
            <person name="Barry K."/>
            <person name="Lee J."/>
            <person name="Mihaltcheva S."/>
            <person name="LaButti K."/>
            <person name="Lipzen A."/>
            <person name="Waldron R."/>
            <person name="Moloney N.M."/>
            <person name="Sperisen C."/>
            <person name="Kredics L."/>
            <person name="Vagvoelgyi C."/>
            <person name="Patrignani A."/>
            <person name="Fitzpatrick D."/>
            <person name="Nagy I."/>
            <person name="Doyle S."/>
            <person name="Anderson J.B."/>
            <person name="Grigoriev I.V."/>
            <person name="Gueldener U."/>
            <person name="Muensterkoetter M."/>
            <person name="Nagy L.G."/>
        </authorList>
    </citation>
    <scope>NUCLEOTIDE SEQUENCE [LARGE SCALE GENOMIC DNA]</scope>
    <source>
        <strain evidence="2">C18/9</strain>
    </source>
</reference>
<evidence type="ECO:0000313" key="2">
    <source>
        <dbReference type="Proteomes" id="UP000219338"/>
    </source>
</evidence>
<keyword evidence="2" id="KW-1185">Reference proteome</keyword>
<evidence type="ECO:0000313" key="1">
    <source>
        <dbReference type="EMBL" id="SJL08683.1"/>
    </source>
</evidence>
<accession>A0A284RIW9</accession>
<dbReference type="EMBL" id="FUEG01000009">
    <property type="protein sequence ID" value="SJL08683.1"/>
    <property type="molecule type" value="Genomic_DNA"/>
</dbReference>
<name>A0A284RIW9_ARMOS</name>
<gene>
    <name evidence="1" type="ORF">ARMOST_12052</name>
</gene>
<sequence length="275" mass="31362">MSEPLPDRTPEDPKVIYFPGASYPLYTVQIPDFPEGDECDEQSLQRQRTDGVYALCLADRIHLPPSPSLTITLSQHLCGRIREHVTRIWTATSSSTPPSTVIAKFYDPLYFRDTYDNIDPLRLAAWSAASEVRAYEKLQSLQGNCIPRCFGLYATALPEQEGRTVYVLLLEHVTGKDLRYLCEKGDDMDEIVADYLCEKHRDAIFSTVFWLAMDFIQLGVSQSDLAPRNTIIRPPVRRGPFCSTERCPARHEIDTEDVQAVMVDFERVVFYDTIK</sequence>